<evidence type="ECO:0000256" key="1">
    <source>
        <dbReference type="SAM" id="Phobius"/>
    </source>
</evidence>
<comment type="caution">
    <text evidence="2">The sequence shown here is derived from an EMBL/GenBank/DDBJ whole genome shotgun (WGS) entry which is preliminary data.</text>
</comment>
<accession>A0AAD4LYS6</accession>
<dbReference type="Proteomes" id="UP001203297">
    <property type="component" value="Unassembled WGS sequence"/>
</dbReference>
<feature type="non-terminal residue" evidence="2">
    <location>
        <position position="118"/>
    </location>
</feature>
<keyword evidence="3" id="KW-1185">Reference proteome</keyword>
<name>A0AAD4LYS6_9AGAM</name>
<gene>
    <name evidence="2" type="ORF">B0F90DRAFT_1751338</name>
</gene>
<organism evidence="2 3">
    <name type="scientific">Multifurca ochricompacta</name>
    <dbReference type="NCBI Taxonomy" id="376703"/>
    <lineage>
        <taxon>Eukaryota</taxon>
        <taxon>Fungi</taxon>
        <taxon>Dikarya</taxon>
        <taxon>Basidiomycota</taxon>
        <taxon>Agaricomycotina</taxon>
        <taxon>Agaricomycetes</taxon>
        <taxon>Russulales</taxon>
        <taxon>Russulaceae</taxon>
        <taxon>Multifurca</taxon>
    </lineage>
</organism>
<keyword evidence="1" id="KW-0812">Transmembrane</keyword>
<keyword evidence="1" id="KW-0472">Membrane</keyword>
<reference evidence="2" key="1">
    <citation type="journal article" date="2022" name="New Phytol.">
        <title>Evolutionary transition to the ectomycorrhizal habit in the genomes of a hyperdiverse lineage of mushroom-forming fungi.</title>
        <authorList>
            <person name="Looney B."/>
            <person name="Miyauchi S."/>
            <person name="Morin E."/>
            <person name="Drula E."/>
            <person name="Courty P.E."/>
            <person name="Kohler A."/>
            <person name="Kuo A."/>
            <person name="LaButti K."/>
            <person name="Pangilinan J."/>
            <person name="Lipzen A."/>
            <person name="Riley R."/>
            <person name="Andreopoulos W."/>
            <person name="He G."/>
            <person name="Johnson J."/>
            <person name="Nolan M."/>
            <person name="Tritt A."/>
            <person name="Barry K.W."/>
            <person name="Grigoriev I.V."/>
            <person name="Nagy L.G."/>
            <person name="Hibbett D."/>
            <person name="Henrissat B."/>
            <person name="Matheny P.B."/>
            <person name="Labbe J."/>
            <person name="Martin F.M."/>
        </authorList>
    </citation>
    <scope>NUCLEOTIDE SEQUENCE</scope>
    <source>
        <strain evidence="2">BPL690</strain>
    </source>
</reference>
<dbReference type="AlphaFoldDB" id="A0AAD4LYS6"/>
<feature type="transmembrane region" description="Helical" evidence="1">
    <location>
        <begin position="49"/>
        <end position="70"/>
    </location>
</feature>
<protein>
    <submittedName>
        <fullName evidence="2">Uncharacterized protein</fullName>
    </submittedName>
</protein>
<dbReference type="EMBL" id="WTXG01000059">
    <property type="protein sequence ID" value="KAI0295392.1"/>
    <property type="molecule type" value="Genomic_DNA"/>
</dbReference>
<evidence type="ECO:0000313" key="3">
    <source>
        <dbReference type="Proteomes" id="UP001203297"/>
    </source>
</evidence>
<proteinExistence type="predicted"/>
<keyword evidence="1" id="KW-1133">Transmembrane helix</keyword>
<sequence>MITVPSNILSLFSFTGFLVPYHLFPLFIHDIMSFICPSFIIVLSCDVRVGWLTVFGLSVIPLTSLLFSAVGQRPHRAHTQQSVLLITVWYETLVASYRFTCARTFIRRGYCPLPRKSI</sequence>
<evidence type="ECO:0000313" key="2">
    <source>
        <dbReference type="EMBL" id="KAI0295392.1"/>
    </source>
</evidence>